<sequence>MSPNDVPNVSNIENLGLNEEQTISSLDIYDPRNWANLDNKTMNVLVEKGPILREMNLDFPLDNNNRKFSYAYFSRKLNNCEINDRKCNKSLLANEGLSDWRHISERLKQHENNVKHMNTWTGSNEKLYQDNNSNFLGLIEIITKYDVIMQDHVKCFSIILDCTSDISHQEQMNLIVRYDYPLEFLKVDDKSRLRLFESLHLNVDDKHQGVQKRFLETNTRALFMPCACYSLNLTLSDMAHSCIRASKSEVESLVNALGSFEFLLDMVICKKLESKSMCIDSTIKQLEGVLSYFEKYRDECFTSSMNIAKSITLDMDVESTLPTKRHMTITSLKSRFEQLKTFESIFRFLFDSNKLKSLDEKELRECCATSHSTFSHDSSSYVDLNNIFSELKVLQFTLPNELMSTTEILKFVKSVDCYPSEQLNGLTILSIDEAFLESIDVERPQ</sequence>
<name>A0A5D2QP02_GOSTO</name>
<gene>
    <name evidence="2" type="ORF">ES332_A05G381700v1</name>
</gene>
<dbReference type="EMBL" id="CM017614">
    <property type="protein sequence ID" value="TYI30357.1"/>
    <property type="molecule type" value="Genomic_DNA"/>
</dbReference>
<dbReference type="PANTHER" id="PTHR45749:SF35">
    <property type="entry name" value="AC-LIKE TRANSPOSASE-RELATED"/>
    <property type="match status" value="1"/>
</dbReference>
<keyword evidence="3" id="KW-1185">Reference proteome</keyword>
<proteinExistence type="predicted"/>
<evidence type="ECO:0000313" key="3">
    <source>
        <dbReference type="Proteomes" id="UP000322667"/>
    </source>
</evidence>
<dbReference type="PROSITE" id="PS50238">
    <property type="entry name" value="RHOGAP"/>
    <property type="match status" value="1"/>
</dbReference>
<dbReference type="PANTHER" id="PTHR45749">
    <property type="match status" value="1"/>
</dbReference>
<reference evidence="2 3" key="1">
    <citation type="submission" date="2019-07" db="EMBL/GenBank/DDBJ databases">
        <title>WGS assembly of Gossypium tomentosum.</title>
        <authorList>
            <person name="Chen Z.J."/>
            <person name="Sreedasyam A."/>
            <person name="Ando A."/>
            <person name="Song Q."/>
            <person name="De L."/>
            <person name="Hulse-Kemp A."/>
            <person name="Ding M."/>
            <person name="Ye W."/>
            <person name="Kirkbride R."/>
            <person name="Jenkins J."/>
            <person name="Plott C."/>
            <person name="Lovell J."/>
            <person name="Lin Y.-M."/>
            <person name="Vaughn R."/>
            <person name="Liu B."/>
            <person name="Li W."/>
            <person name="Simpson S."/>
            <person name="Scheffler B."/>
            <person name="Saski C."/>
            <person name="Grover C."/>
            <person name="Hu G."/>
            <person name="Conover J."/>
            <person name="Carlson J."/>
            <person name="Shu S."/>
            <person name="Boston L."/>
            <person name="Williams M."/>
            <person name="Peterson D."/>
            <person name="Mcgee K."/>
            <person name="Jones D."/>
            <person name="Wendel J."/>
            <person name="Stelly D."/>
            <person name="Grimwood J."/>
            <person name="Schmutz J."/>
        </authorList>
    </citation>
    <scope>NUCLEOTIDE SEQUENCE [LARGE SCALE GENOMIC DNA]</scope>
    <source>
        <strain evidence="2">7179.01</strain>
    </source>
</reference>
<evidence type="ECO:0000259" key="1">
    <source>
        <dbReference type="PROSITE" id="PS50238"/>
    </source>
</evidence>
<dbReference type="Proteomes" id="UP000322667">
    <property type="component" value="Chromosome A05"/>
</dbReference>
<dbReference type="AlphaFoldDB" id="A0A5D2QP02"/>
<dbReference type="InterPro" id="IPR000198">
    <property type="entry name" value="RhoGAP_dom"/>
</dbReference>
<protein>
    <recommendedName>
        <fullName evidence="1">Rho-GAP domain-containing protein</fullName>
    </recommendedName>
</protein>
<accession>A0A5D2QP02</accession>
<feature type="domain" description="Rho-GAP" evidence="1">
    <location>
        <begin position="311"/>
        <end position="445"/>
    </location>
</feature>
<organism evidence="2 3">
    <name type="scientific">Gossypium tomentosum</name>
    <name type="common">Hawaiian cotton</name>
    <name type="synonym">Gossypium sandvicense</name>
    <dbReference type="NCBI Taxonomy" id="34277"/>
    <lineage>
        <taxon>Eukaryota</taxon>
        <taxon>Viridiplantae</taxon>
        <taxon>Streptophyta</taxon>
        <taxon>Embryophyta</taxon>
        <taxon>Tracheophyta</taxon>
        <taxon>Spermatophyta</taxon>
        <taxon>Magnoliopsida</taxon>
        <taxon>eudicotyledons</taxon>
        <taxon>Gunneridae</taxon>
        <taxon>Pentapetalae</taxon>
        <taxon>rosids</taxon>
        <taxon>malvids</taxon>
        <taxon>Malvales</taxon>
        <taxon>Malvaceae</taxon>
        <taxon>Malvoideae</taxon>
        <taxon>Gossypium</taxon>
    </lineage>
</organism>
<evidence type="ECO:0000313" key="2">
    <source>
        <dbReference type="EMBL" id="TYI30357.1"/>
    </source>
</evidence>
<dbReference type="GO" id="GO:0007165">
    <property type="term" value="P:signal transduction"/>
    <property type="evidence" value="ECO:0007669"/>
    <property type="project" value="InterPro"/>
</dbReference>